<protein>
    <submittedName>
        <fullName evidence="2">TPR domain containing protein</fullName>
    </submittedName>
</protein>
<dbReference type="PaxDb" id="4113-PGSC0003DMT400026391"/>
<accession>M1AN39</accession>
<evidence type="ECO:0000313" key="3">
    <source>
        <dbReference type="Proteomes" id="UP000011115"/>
    </source>
</evidence>
<name>M1AN39_SOLTU</name>
<keyword evidence="3" id="KW-1185">Reference proteome</keyword>
<dbReference type="InterPro" id="IPR036249">
    <property type="entry name" value="Thioredoxin-like_sf"/>
</dbReference>
<dbReference type="EnsemblPlants" id="PGSC0003DMT400026391">
    <property type="protein sequence ID" value="PGSC0003DMT400026391"/>
    <property type="gene ID" value="PGSC0003DMG400010180"/>
</dbReference>
<organism evidence="2 3">
    <name type="scientific">Solanum tuberosum</name>
    <name type="common">Potato</name>
    <dbReference type="NCBI Taxonomy" id="4113"/>
    <lineage>
        <taxon>Eukaryota</taxon>
        <taxon>Viridiplantae</taxon>
        <taxon>Streptophyta</taxon>
        <taxon>Embryophyta</taxon>
        <taxon>Tracheophyta</taxon>
        <taxon>Spermatophyta</taxon>
        <taxon>Magnoliopsida</taxon>
        <taxon>eudicotyledons</taxon>
        <taxon>Gunneridae</taxon>
        <taxon>Pentapetalae</taxon>
        <taxon>asterids</taxon>
        <taxon>lamiids</taxon>
        <taxon>Solanales</taxon>
        <taxon>Solanaceae</taxon>
        <taxon>Solanoideae</taxon>
        <taxon>Solaneae</taxon>
        <taxon>Solanum</taxon>
    </lineage>
</organism>
<dbReference type="ExpressionAtlas" id="M1AN39">
    <property type="expression patterns" value="baseline and differential"/>
</dbReference>
<dbReference type="SUPFAM" id="SSF48452">
    <property type="entry name" value="TPR-like"/>
    <property type="match status" value="1"/>
</dbReference>
<dbReference type="Gene3D" id="1.25.40.10">
    <property type="entry name" value="Tetratricopeptide repeat domain"/>
    <property type="match status" value="1"/>
</dbReference>
<dbReference type="SMART" id="SM00028">
    <property type="entry name" value="TPR"/>
    <property type="match status" value="2"/>
</dbReference>
<evidence type="ECO:0000313" key="2">
    <source>
        <dbReference type="EnsemblPlants" id="PGSC0003DMT400026391"/>
    </source>
</evidence>
<dbReference type="InParanoid" id="M1AN39"/>
<dbReference type="eggNOG" id="ENOG502QPZN">
    <property type="taxonomic scope" value="Eukaryota"/>
</dbReference>
<dbReference type="InterPro" id="IPR011990">
    <property type="entry name" value="TPR-like_helical_dom_sf"/>
</dbReference>
<dbReference type="PANTHER" id="PTHR47682">
    <property type="entry name" value="TETRATRICOPEPTIDE REPEAT (TPR)-CONTAINING PROTEIN"/>
    <property type="match status" value="1"/>
</dbReference>
<proteinExistence type="predicted"/>
<dbReference type="InterPro" id="IPR019734">
    <property type="entry name" value="TPR_rpt"/>
</dbReference>
<dbReference type="Gene3D" id="3.40.30.10">
    <property type="entry name" value="Glutaredoxin"/>
    <property type="match status" value="1"/>
</dbReference>
<reference evidence="2" key="2">
    <citation type="submission" date="2015-06" db="UniProtKB">
        <authorList>
            <consortium name="EnsemblPlants"/>
        </authorList>
    </citation>
    <scope>IDENTIFICATION</scope>
    <source>
        <strain evidence="2">DM1-3 516 R44</strain>
    </source>
</reference>
<dbReference type="OMA" id="LCTERAC"/>
<dbReference type="Gramene" id="PGSC0003DMT400026391">
    <property type="protein sequence ID" value="PGSC0003DMT400026391"/>
    <property type="gene ID" value="PGSC0003DMG400010180"/>
</dbReference>
<dbReference type="AlphaFoldDB" id="M1AN39"/>
<feature type="repeat" description="TPR" evidence="1">
    <location>
        <begin position="304"/>
        <end position="337"/>
    </location>
</feature>
<evidence type="ECO:0000256" key="1">
    <source>
        <dbReference type="PROSITE-ProRule" id="PRU00339"/>
    </source>
</evidence>
<dbReference type="FunCoup" id="M1AN39">
    <property type="interactions" value="732"/>
</dbReference>
<keyword evidence="1" id="KW-0802">TPR repeat</keyword>
<dbReference type="HOGENOM" id="CLU_065906_0_0_1"/>
<dbReference type="STRING" id="4113.M1AN39"/>
<dbReference type="PANTHER" id="PTHR47682:SF1">
    <property type="entry name" value="TETRATRICOPEPTIDE REPEAT (TPR)-CONTAINING PROTEIN"/>
    <property type="match status" value="1"/>
</dbReference>
<sequence length="360" mass="39353">MSAIHLSTLRSISQQPFSPFLLFPLPKSKPINDTRIKASSVKEEEVERKIEIRLCTERACRKQGSLDTLQVLSGIAPPFVAVNSCGCLGRCGAGPNVVVLPGAVYVKHVGTPTRAAETMAFVCLGRDDVEGESRRSLEALALRKRAEDEMGNGNFSEAHGLLSQTDTYDLSCTDSSLSMPHPCWILRKYTTFGESDTHPLTFLKSPSNIAYDQDGKNDSKFKKPRQDMYYEDIFPQDLGFPANLLSSLLQGGSLFPMSDAIALKPFGGVHIMLKDRCAAELAMGNLAEALDDSKEALNIAPNYPEGYICQGDVLMALDHVDAAEKSYSMALQLDPSIRRSKSFKARIAKLNEKLALANSA</sequence>
<dbReference type="Proteomes" id="UP000011115">
    <property type="component" value="Unassembled WGS sequence"/>
</dbReference>
<dbReference type="PROSITE" id="PS50005">
    <property type="entry name" value="TPR"/>
    <property type="match status" value="1"/>
</dbReference>
<reference evidence="3" key="1">
    <citation type="journal article" date="2011" name="Nature">
        <title>Genome sequence and analysis of the tuber crop potato.</title>
        <authorList>
            <consortium name="The Potato Genome Sequencing Consortium"/>
        </authorList>
    </citation>
    <scope>NUCLEOTIDE SEQUENCE [LARGE SCALE GENOMIC DNA]</scope>
    <source>
        <strain evidence="3">cv. DM1-3 516 R44</strain>
    </source>
</reference>
<dbReference type="CDD" id="cd02980">
    <property type="entry name" value="TRX_Fd_family"/>
    <property type="match status" value="1"/>
</dbReference>
<dbReference type="SUPFAM" id="SSF52833">
    <property type="entry name" value="Thioredoxin-like"/>
    <property type="match status" value="1"/>
</dbReference>